<dbReference type="NCBIfam" id="TIGR01640">
    <property type="entry name" value="F_box_assoc_1"/>
    <property type="match status" value="1"/>
</dbReference>
<dbReference type="Pfam" id="PF08268">
    <property type="entry name" value="FBA_3"/>
    <property type="match status" value="1"/>
</dbReference>
<evidence type="ECO:0000259" key="1">
    <source>
        <dbReference type="SMART" id="SM00256"/>
    </source>
</evidence>
<dbReference type="EMBL" id="CAKOAT010360376">
    <property type="protein sequence ID" value="CAH8363433.1"/>
    <property type="molecule type" value="Genomic_DNA"/>
</dbReference>
<dbReference type="SUPFAM" id="SSF81383">
    <property type="entry name" value="F-box domain"/>
    <property type="match status" value="1"/>
</dbReference>
<dbReference type="AlphaFoldDB" id="A0ABC8KWW5"/>
<evidence type="ECO:0000313" key="2">
    <source>
        <dbReference type="EMBL" id="CAH8363433.1"/>
    </source>
</evidence>
<dbReference type="InterPro" id="IPR017451">
    <property type="entry name" value="F-box-assoc_interact_dom"/>
</dbReference>
<protein>
    <recommendedName>
        <fullName evidence="1">F-box domain-containing protein</fullName>
    </recommendedName>
</protein>
<reference evidence="2 3" key="1">
    <citation type="submission" date="2022-03" db="EMBL/GenBank/DDBJ databases">
        <authorList>
            <person name="Macdonald S."/>
            <person name="Ahmed S."/>
            <person name="Newling K."/>
        </authorList>
    </citation>
    <scope>NUCLEOTIDE SEQUENCE [LARGE SCALE GENOMIC DNA]</scope>
</reference>
<accession>A0ABC8KWW5</accession>
<dbReference type="Pfam" id="PF00646">
    <property type="entry name" value="F-box"/>
    <property type="match status" value="1"/>
</dbReference>
<keyword evidence="3" id="KW-1185">Reference proteome</keyword>
<feature type="domain" description="F-box" evidence="1">
    <location>
        <begin position="25"/>
        <end position="65"/>
    </location>
</feature>
<dbReference type="PANTHER" id="PTHR31111">
    <property type="entry name" value="BNAA05G37150D PROTEIN-RELATED"/>
    <property type="match status" value="1"/>
</dbReference>
<dbReference type="InterPro" id="IPR013187">
    <property type="entry name" value="F-box-assoc_dom_typ3"/>
</dbReference>
<sequence>MKQQEETTELINKRRRIQSPSISSFPLDLISELLLKLPAKSVGRFRCVSKLWSSITTDPYFINKFETRSTKEKPCLLVTFKRGDRLFVFSIPQDRQTPNQPHSISSQPVHSYHMRYPKHCSFLPKVSVQGLICFANPSKPMIWNPTIRKFLTLTKPEKNWEHTVAFLGYDPINNKHKVLCMPFNETVDECRVLTLGSAPGSWRKIKTNHKYLFRSYYTSYNCINGVLYYIAYADQNENAGTILMSFDVRSEKFHMIKFPWNNIGGGVLRLYEGMLACFRSNYPGDGITLWILQDAEKHVWSPKNFLVPFYYYDRSLKIACNLIGITDSGEIVYVPVRFYKSFYVIYYDPKRNRFHRVEYKGISDDESRLKNGLVRSRLFNIPIVSNHMESLVFF</sequence>
<evidence type="ECO:0000313" key="3">
    <source>
        <dbReference type="Proteomes" id="UP001642260"/>
    </source>
</evidence>
<name>A0ABC8KWW5_ERUVS</name>
<organism evidence="2 3">
    <name type="scientific">Eruca vesicaria subsp. sativa</name>
    <name type="common">Garden rocket</name>
    <name type="synonym">Eruca sativa</name>
    <dbReference type="NCBI Taxonomy" id="29727"/>
    <lineage>
        <taxon>Eukaryota</taxon>
        <taxon>Viridiplantae</taxon>
        <taxon>Streptophyta</taxon>
        <taxon>Embryophyta</taxon>
        <taxon>Tracheophyta</taxon>
        <taxon>Spermatophyta</taxon>
        <taxon>Magnoliopsida</taxon>
        <taxon>eudicotyledons</taxon>
        <taxon>Gunneridae</taxon>
        <taxon>Pentapetalae</taxon>
        <taxon>rosids</taxon>
        <taxon>malvids</taxon>
        <taxon>Brassicales</taxon>
        <taxon>Brassicaceae</taxon>
        <taxon>Brassiceae</taxon>
        <taxon>Eruca</taxon>
    </lineage>
</organism>
<dbReference type="Proteomes" id="UP001642260">
    <property type="component" value="Unassembled WGS sequence"/>
</dbReference>
<proteinExistence type="predicted"/>
<dbReference type="InterPro" id="IPR036047">
    <property type="entry name" value="F-box-like_dom_sf"/>
</dbReference>
<dbReference type="CDD" id="cd22157">
    <property type="entry name" value="F-box_AtFBW1-like"/>
    <property type="match status" value="1"/>
</dbReference>
<gene>
    <name evidence="2" type="ORF">ERUC_LOCUS29189</name>
</gene>
<dbReference type="SMART" id="SM00256">
    <property type="entry name" value="FBOX"/>
    <property type="match status" value="1"/>
</dbReference>
<comment type="caution">
    <text evidence="2">The sequence shown here is derived from an EMBL/GenBank/DDBJ whole genome shotgun (WGS) entry which is preliminary data.</text>
</comment>
<dbReference type="InterPro" id="IPR001810">
    <property type="entry name" value="F-box_dom"/>
</dbReference>
<dbReference type="PANTHER" id="PTHR31111:SF42">
    <property type="entry name" value="F-BOX DOMAIN-CONTAINING PROTEIN"/>
    <property type="match status" value="1"/>
</dbReference>